<reference evidence="3" key="2">
    <citation type="submission" date="2015-03" db="UniProtKB">
        <authorList>
            <consortium name="EnsemblPlants"/>
        </authorList>
    </citation>
    <scope>IDENTIFICATION</scope>
</reference>
<dbReference type="InterPro" id="IPR011676">
    <property type="entry name" value="DUF1618"/>
</dbReference>
<reference evidence="3" key="1">
    <citation type="journal article" date="2009" name="Rice">
        <title>De Novo Next Generation Sequencing of Plant Genomes.</title>
        <authorList>
            <person name="Rounsley S."/>
            <person name="Marri P.R."/>
            <person name="Yu Y."/>
            <person name="He R."/>
            <person name="Sisneros N."/>
            <person name="Goicoechea J.L."/>
            <person name="Lee S.J."/>
            <person name="Angelova A."/>
            <person name="Kudrna D."/>
            <person name="Luo M."/>
            <person name="Affourtit J."/>
            <person name="Desany B."/>
            <person name="Knight J."/>
            <person name="Niazi F."/>
            <person name="Egholm M."/>
            <person name="Wing R.A."/>
        </authorList>
    </citation>
    <scope>NUCLEOTIDE SEQUENCE [LARGE SCALE GENOMIC DNA]</scope>
    <source>
        <strain evidence="3">cv. IRGC 105608</strain>
    </source>
</reference>
<dbReference type="PANTHER" id="PTHR33074">
    <property type="entry name" value="EXPRESSED PROTEIN-RELATED"/>
    <property type="match status" value="1"/>
</dbReference>
<name>A0A0D3FWJ4_9ORYZ</name>
<dbReference type="PaxDb" id="65489-OBART04G14590.1"/>
<dbReference type="PANTHER" id="PTHR33074:SF127">
    <property type="entry name" value="OS04G0388000 PROTEIN"/>
    <property type="match status" value="1"/>
</dbReference>
<proteinExistence type="predicted"/>
<feature type="domain" description="DUF1618" evidence="2">
    <location>
        <begin position="219"/>
        <end position="373"/>
    </location>
</feature>
<evidence type="ECO:0000313" key="4">
    <source>
        <dbReference type="Proteomes" id="UP000026960"/>
    </source>
</evidence>
<evidence type="ECO:0000313" key="3">
    <source>
        <dbReference type="EnsemblPlants" id="OBART04G14590.1"/>
    </source>
</evidence>
<dbReference type="HOGENOM" id="CLU_008956_5_2_1"/>
<dbReference type="eggNOG" id="ENOG502R41K">
    <property type="taxonomic scope" value="Eukaryota"/>
</dbReference>
<feature type="region of interest" description="Disordered" evidence="1">
    <location>
        <begin position="1"/>
        <end position="24"/>
    </location>
</feature>
<accession>A0A0D3FWJ4</accession>
<dbReference type="EnsemblPlants" id="OBART04G14590.1">
    <property type="protein sequence ID" value="OBART04G14590.1"/>
    <property type="gene ID" value="OBART04G14590"/>
</dbReference>
<protein>
    <recommendedName>
        <fullName evidence="2">DUF1618 domain-containing protein</fullName>
    </recommendedName>
</protein>
<evidence type="ECO:0000256" key="1">
    <source>
        <dbReference type="SAM" id="MobiDB-lite"/>
    </source>
</evidence>
<dbReference type="Pfam" id="PF07762">
    <property type="entry name" value="DUF1618"/>
    <property type="match status" value="1"/>
</dbReference>
<keyword evidence="4" id="KW-1185">Reference proteome</keyword>
<organism evidence="3">
    <name type="scientific">Oryza barthii</name>
    <dbReference type="NCBI Taxonomy" id="65489"/>
    <lineage>
        <taxon>Eukaryota</taxon>
        <taxon>Viridiplantae</taxon>
        <taxon>Streptophyta</taxon>
        <taxon>Embryophyta</taxon>
        <taxon>Tracheophyta</taxon>
        <taxon>Spermatophyta</taxon>
        <taxon>Magnoliopsida</taxon>
        <taxon>Liliopsida</taxon>
        <taxon>Poales</taxon>
        <taxon>Poaceae</taxon>
        <taxon>BOP clade</taxon>
        <taxon>Oryzoideae</taxon>
        <taxon>Oryzeae</taxon>
        <taxon>Oryzinae</taxon>
        <taxon>Oryza</taxon>
    </lineage>
</organism>
<sequence length="544" mass="61145">MLSSAAASRRFAMPQPASSGSRSRRFGFPDSVLLDTVVHADGCGNDATTARAETSDGLPVEVSFVVADPPAFTRCVVRCSGLTAGEFLKEPPCIIGADGAFLLIRVIFPRRLERRCFTDFFVYRSGPGTPLLELLRRPYPVEHLSDHPGILSCGEHFLVVDPRWLFHPDGQMRYNLHVFSSKTTLWESKVARLACGMEAYLGDFVPTKVFSVEGGSMAWVDLWNGILLFDSVASDPEVSLIQLPPLIPINNRYLRRVSFDDGLCCLDPIRDVTCSNGCFRFIEMGFPLLDACTEQLTFRWKATMFKRLVRPEECQWEPCGTETDSAELSRADSCSFSPDLLPVIWDSKDNQLTFTNLICTYPTMDLYDDNILYVMAKMKGTDPSGWVLSVNTANKKLEKVSPFSEEILFFRRIYRQCDFLKHLGKAPATSHLLAKIKEEADLWALAGAKRLRELIMEMIELLDTNFLAALEQLQNIETNVESLKRRYNWSMPLVFSDSASSLNPKIRYLLAPIDVTESKIRVAHGALYNVPAFLDLNKKKDAAV</sequence>
<dbReference type="AlphaFoldDB" id="A0A0D3FWJ4"/>
<dbReference type="Gramene" id="OBART04G14590.1">
    <property type="protein sequence ID" value="OBART04G14590.1"/>
    <property type="gene ID" value="OBART04G14590"/>
</dbReference>
<dbReference type="Proteomes" id="UP000026960">
    <property type="component" value="Chromosome 4"/>
</dbReference>
<evidence type="ECO:0000259" key="2">
    <source>
        <dbReference type="Pfam" id="PF07762"/>
    </source>
</evidence>